<dbReference type="InterPro" id="IPR012677">
    <property type="entry name" value="Nucleotide-bd_a/b_plait_sf"/>
</dbReference>
<evidence type="ECO:0000256" key="1">
    <source>
        <dbReference type="PROSITE-ProRule" id="PRU00176"/>
    </source>
</evidence>
<dbReference type="RefSeq" id="XP_020064300.1">
    <property type="nucleotide sequence ID" value="XM_020211677.1"/>
</dbReference>
<dbReference type="InterPro" id="IPR000504">
    <property type="entry name" value="RRM_dom"/>
</dbReference>
<dbReference type="InterPro" id="IPR035979">
    <property type="entry name" value="RBD_domain_sf"/>
</dbReference>
<evidence type="ECO:0000313" key="4">
    <source>
        <dbReference type="Proteomes" id="UP000094285"/>
    </source>
</evidence>
<dbReference type="PROSITE" id="PS50102">
    <property type="entry name" value="RRM"/>
    <property type="match status" value="1"/>
</dbReference>
<proteinExistence type="predicted"/>
<dbReference type="SUPFAM" id="SSF54928">
    <property type="entry name" value="RNA-binding domain, RBD"/>
    <property type="match status" value="1"/>
</dbReference>
<dbReference type="OrthoDB" id="277802at2759"/>
<protein>
    <recommendedName>
        <fullName evidence="2">RRM domain-containing protein</fullName>
    </recommendedName>
</protein>
<feature type="domain" description="RRM" evidence="2">
    <location>
        <begin position="27"/>
        <end position="102"/>
    </location>
</feature>
<dbReference type="EMBL" id="KV453912">
    <property type="protein sequence ID" value="ODV79178.1"/>
    <property type="molecule type" value="Genomic_DNA"/>
</dbReference>
<evidence type="ECO:0000313" key="3">
    <source>
        <dbReference type="EMBL" id="ODV79178.1"/>
    </source>
</evidence>
<dbReference type="SMART" id="SM00360">
    <property type="entry name" value="RRM"/>
    <property type="match status" value="1"/>
</dbReference>
<sequence>MSKHALEPVASVAKKVKLDPENLKPSQTLYLKNLNDQINPTLIKHSLYLLFSTYGDIVEIHNRKRGQAHVVFDSVVHAGLAMKCLQSEEFFNKALVIQYSKNESKVVTRYKDES</sequence>
<name>A0A1E4SI35_9ASCO</name>
<organism evidence="3 4">
    <name type="scientific">Suhomyces tanzawaensis NRRL Y-17324</name>
    <dbReference type="NCBI Taxonomy" id="984487"/>
    <lineage>
        <taxon>Eukaryota</taxon>
        <taxon>Fungi</taxon>
        <taxon>Dikarya</taxon>
        <taxon>Ascomycota</taxon>
        <taxon>Saccharomycotina</taxon>
        <taxon>Pichiomycetes</taxon>
        <taxon>Debaryomycetaceae</taxon>
        <taxon>Suhomyces</taxon>
    </lineage>
</organism>
<dbReference type="AlphaFoldDB" id="A0A1E4SI35"/>
<reference evidence="4" key="1">
    <citation type="submission" date="2016-05" db="EMBL/GenBank/DDBJ databases">
        <title>Comparative genomics of biotechnologically important yeasts.</title>
        <authorList>
            <consortium name="DOE Joint Genome Institute"/>
            <person name="Riley R."/>
            <person name="Haridas S."/>
            <person name="Wolfe K.H."/>
            <person name="Lopes M.R."/>
            <person name="Hittinger C.T."/>
            <person name="Goker M."/>
            <person name="Salamov A."/>
            <person name="Wisecaver J."/>
            <person name="Long T.M."/>
            <person name="Aerts A.L."/>
            <person name="Barry K."/>
            <person name="Choi C."/>
            <person name="Clum A."/>
            <person name="Coughlan A.Y."/>
            <person name="Deshpande S."/>
            <person name="Douglass A.P."/>
            <person name="Hanson S.J."/>
            <person name="Klenk H.-P."/>
            <person name="Labutti K."/>
            <person name="Lapidus A."/>
            <person name="Lindquist E."/>
            <person name="Lipzen A."/>
            <person name="Meier-Kolthoff J.P."/>
            <person name="Ohm R.A."/>
            <person name="Otillar R.P."/>
            <person name="Pangilinan J."/>
            <person name="Peng Y."/>
            <person name="Rokas A."/>
            <person name="Rosa C.A."/>
            <person name="Scheuner C."/>
            <person name="Sibirny A.A."/>
            <person name="Slot J.C."/>
            <person name="Stielow J.B."/>
            <person name="Sun H."/>
            <person name="Kurtzman C.P."/>
            <person name="Blackwell M."/>
            <person name="Grigoriev I.V."/>
            <person name="Jeffries T.W."/>
        </authorList>
    </citation>
    <scope>NUCLEOTIDE SEQUENCE [LARGE SCALE GENOMIC DNA]</scope>
    <source>
        <strain evidence="4">NRRL Y-17324</strain>
    </source>
</reference>
<dbReference type="Gene3D" id="3.30.70.330">
    <property type="match status" value="1"/>
</dbReference>
<keyword evidence="4" id="KW-1185">Reference proteome</keyword>
<dbReference type="STRING" id="984487.A0A1E4SI35"/>
<dbReference type="GeneID" id="30985813"/>
<accession>A0A1E4SI35</accession>
<dbReference type="Proteomes" id="UP000094285">
    <property type="component" value="Unassembled WGS sequence"/>
</dbReference>
<gene>
    <name evidence="3" type="ORF">CANTADRAFT_90282</name>
</gene>
<keyword evidence="1" id="KW-0694">RNA-binding</keyword>
<dbReference type="GO" id="GO:0003723">
    <property type="term" value="F:RNA binding"/>
    <property type="evidence" value="ECO:0007669"/>
    <property type="project" value="UniProtKB-UniRule"/>
</dbReference>
<dbReference type="Pfam" id="PF00076">
    <property type="entry name" value="RRM_1"/>
    <property type="match status" value="1"/>
</dbReference>
<evidence type="ECO:0000259" key="2">
    <source>
        <dbReference type="PROSITE" id="PS50102"/>
    </source>
</evidence>